<organism evidence="2 3">
    <name type="scientific">Candidatus Methylomirabilis lanthanidiphila</name>
    <dbReference type="NCBI Taxonomy" id="2211376"/>
    <lineage>
        <taxon>Bacteria</taxon>
        <taxon>Candidatus Methylomirabilota</taxon>
        <taxon>Candidatus Methylomirabilia</taxon>
        <taxon>Candidatus Methylomirabilales</taxon>
        <taxon>Candidatus Methylomirabilaceae</taxon>
        <taxon>Candidatus Methylomirabilis</taxon>
    </lineage>
</organism>
<dbReference type="PROSITE" id="PS51257">
    <property type="entry name" value="PROKAR_LIPOPROTEIN"/>
    <property type="match status" value="1"/>
</dbReference>
<dbReference type="AlphaFoldDB" id="A0A564ZFZ1"/>
<protein>
    <recommendedName>
        <fullName evidence="4">Carboxypeptidase regulatory-like domain-containing protein</fullName>
    </recommendedName>
</protein>
<evidence type="ECO:0000256" key="1">
    <source>
        <dbReference type="SAM" id="Phobius"/>
    </source>
</evidence>
<reference evidence="2 3" key="1">
    <citation type="submission" date="2019-07" db="EMBL/GenBank/DDBJ databases">
        <authorList>
            <person name="Cremers G."/>
        </authorList>
    </citation>
    <scope>NUCLEOTIDE SEQUENCE [LARGE SCALE GENOMIC DNA]</scope>
</reference>
<feature type="transmembrane region" description="Helical" evidence="1">
    <location>
        <begin position="6"/>
        <end position="28"/>
    </location>
</feature>
<keyword evidence="1" id="KW-0812">Transmembrane</keyword>
<dbReference type="EMBL" id="CABIKM010000009">
    <property type="protein sequence ID" value="VUZ84225.1"/>
    <property type="molecule type" value="Genomic_DNA"/>
</dbReference>
<evidence type="ECO:0000313" key="2">
    <source>
        <dbReference type="EMBL" id="VUZ84225.1"/>
    </source>
</evidence>
<name>A0A564ZFZ1_9BACT</name>
<proteinExistence type="predicted"/>
<evidence type="ECO:0000313" key="3">
    <source>
        <dbReference type="Proteomes" id="UP000334340"/>
    </source>
</evidence>
<keyword evidence="3" id="KW-1185">Reference proteome</keyword>
<evidence type="ECO:0008006" key="4">
    <source>
        <dbReference type="Google" id="ProtNLM"/>
    </source>
</evidence>
<accession>A0A564ZFZ1</accession>
<keyword evidence="1" id="KW-1133">Transmembrane helix</keyword>
<sequence length="109" mass="11888">MFKPGWYTWWYGGVIACLVAALSLFLSVSTEAGLVSGRVNDAKGTFQPKGSFRVKDASGKVVKDSVKTDESKGYSLFLPPGIYTAEFSDGRSAVIQSHPEPIRQDIQLK</sequence>
<gene>
    <name evidence="2" type="ORF">MELA_00591</name>
</gene>
<keyword evidence="1" id="KW-0472">Membrane</keyword>
<dbReference type="Proteomes" id="UP000334340">
    <property type="component" value="Unassembled WGS sequence"/>
</dbReference>